<evidence type="ECO:0000313" key="2">
    <source>
        <dbReference type="RefSeq" id="XP_022930595.1"/>
    </source>
</evidence>
<protein>
    <submittedName>
        <fullName evidence="2">Sister chromatid cohesion protein SCC2-like</fullName>
    </submittedName>
</protein>
<dbReference type="KEGG" id="cmos:111436998"/>
<dbReference type="Proteomes" id="UP000504609">
    <property type="component" value="Unplaced"/>
</dbReference>
<sequence length="86" mass="9104">MTLFPSASASSSASAHRGIGLSNSLHSEVAPCLPLPSLPVFFGASYPLLRLFDEPDGSYATSGTHHLAQSNNIADLLRATDVSYLW</sequence>
<organism evidence="1 2">
    <name type="scientific">Cucurbita moschata</name>
    <name type="common">Winter crookneck squash</name>
    <name type="synonym">Cucurbita pepo var. moschata</name>
    <dbReference type="NCBI Taxonomy" id="3662"/>
    <lineage>
        <taxon>Eukaryota</taxon>
        <taxon>Viridiplantae</taxon>
        <taxon>Streptophyta</taxon>
        <taxon>Embryophyta</taxon>
        <taxon>Tracheophyta</taxon>
        <taxon>Spermatophyta</taxon>
        <taxon>Magnoliopsida</taxon>
        <taxon>eudicotyledons</taxon>
        <taxon>Gunneridae</taxon>
        <taxon>Pentapetalae</taxon>
        <taxon>rosids</taxon>
        <taxon>fabids</taxon>
        <taxon>Cucurbitales</taxon>
        <taxon>Cucurbitaceae</taxon>
        <taxon>Cucurbiteae</taxon>
        <taxon>Cucurbita</taxon>
    </lineage>
</organism>
<dbReference type="AlphaFoldDB" id="A0A6J1EX99"/>
<reference evidence="2" key="1">
    <citation type="submission" date="2025-08" db="UniProtKB">
        <authorList>
            <consortium name="RefSeq"/>
        </authorList>
    </citation>
    <scope>IDENTIFICATION</scope>
    <source>
        <tissue evidence="2">Young leaves</tissue>
    </source>
</reference>
<accession>A0A6J1EX99</accession>
<dbReference type="RefSeq" id="XP_022930595.1">
    <property type="nucleotide sequence ID" value="XM_023074827.1"/>
</dbReference>
<keyword evidence="1" id="KW-1185">Reference proteome</keyword>
<gene>
    <name evidence="2" type="primary">LOC111436998</name>
</gene>
<name>A0A6J1EX99_CUCMO</name>
<proteinExistence type="predicted"/>
<dbReference type="GeneID" id="111436998"/>
<evidence type="ECO:0000313" key="1">
    <source>
        <dbReference type="Proteomes" id="UP000504609"/>
    </source>
</evidence>